<evidence type="ECO:0000256" key="1">
    <source>
        <dbReference type="SAM" id="MobiDB-lite"/>
    </source>
</evidence>
<dbReference type="EMBL" id="LXQA011469301">
    <property type="protein sequence ID" value="MCI98288.1"/>
    <property type="molecule type" value="Genomic_DNA"/>
</dbReference>
<accession>A0A392WC82</accession>
<evidence type="ECO:0000313" key="3">
    <source>
        <dbReference type="Proteomes" id="UP000265520"/>
    </source>
</evidence>
<protein>
    <submittedName>
        <fullName evidence="2">Uncharacterized protein</fullName>
    </submittedName>
</protein>
<keyword evidence="3" id="KW-1185">Reference proteome</keyword>
<evidence type="ECO:0000313" key="2">
    <source>
        <dbReference type="EMBL" id="MCI98288.1"/>
    </source>
</evidence>
<feature type="region of interest" description="Disordered" evidence="1">
    <location>
        <begin position="1"/>
        <end position="21"/>
    </location>
</feature>
<organism evidence="2 3">
    <name type="scientific">Trifolium medium</name>
    <dbReference type="NCBI Taxonomy" id="97028"/>
    <lineage>
        <taxon>Eukaryota</taxon>
        <taxon>Viridiplantae</taxon>
        <taxon>Streptophyta</taxon>
        <taxon>Embryophyta</taxon>
        <taxon>Tracheophyta</taxon>
        <taxon>Spermatophyta</taxon>
        <taxon>Magnoliopsida</taxon>
        <taxon>eudicotyledons</taxon>
        <taxon>Gunneridae</taxon>
        <taxon>Pentapetalae</taxon>
        <taxon>rosids</taxon>
        <taxon>fabids</taxon>
        <taxon>Fabales</taxon>
        <taxon>Fabaceae</taxon>
        <taxon>Papilionoideae</taxon>
        <taxon>50 kb inversion clade</taxon>
        <taxon>NPAAA clade</taxon>
        <taxon>Hologalegina</taxon>
        <taxon>IRL clade</taxon>
        <taxon>Trifolieae</taxon>
        <taxon>Trifolium</taxon>
    </lineage>
</organism>
<reference evidence="2 3" key="1">
    <citation type="journal article" date="2018" name="Front. Plant Sci.">
        <title>Red Clover (Trifolium pratense) and Zigzag Clover (T. medium) - A Picture of Genomic Similarities and Differences.</title>
        <authorList>
            <person name="Dluhosova J."/>
            <person name="Istvanek J."/>
            <person name="Nedelnik J."/>
            <person name="Repkova J."/>
        </authorList>
    </citation>
    <scope>NUCLEOTIDE SEQUENCE [LARGE SCALE GENOMIC DNA]</scope>
    <source>
        <strain evidence="3">cv. 10/8</strain>
        <tissue evidence="2">Leaf</tissue>
    </source>
</reference>
<dbReference type="Proteomes" id="UP000265520">
    <property type="component" value="Unassembled WGS sequence"/>
</dbReference>
<proteinExistence type="predicted"/>
<dbReference type="AlphaFoldDB" id="A0A392WC82"/>
<feature type="non-terminal residue" evidence="2">
    <location>
        <position position="1"/>
    </location>
</feature>
<name>A0A392WC82_9FABA</name>
<sequence length="21" mass="2129">GATRGTKWASIAAPRAEDLTG</sequence>
<comment type="caution">
    <text evidence="2">The sequence shown here is derived from an EMBL/GenBank/DDBJ whole genome shotgun (WGS) entry which is preliminary data.</text>
</comment>